<organism evidence="2 3">
    <name type="scientific">Mesonia phycicola</name>
    <dbReference type="NCBI Taxonomy" id="579105"/>
    <lineage>
        <taxon>Bacteria</taxon>
        <taxon>Pseudomonadati</taxon>
        <taxon>Bacteroidota</taxon>
        <taxon>Flavobacteriia</taxon>
        <taxon>Flavobacteriales</taxon>
        <taxon>Flavobacteriaceae</taxon>
        <taxon>Mesonia</taxon>
    </lineage>
</organism>
<sequence>MDSGNIWNIVMNKILTIFTPTYNRASLLKRVFTSLQKQTYKNFEWIIVDDGSTDNTEEVVKSFIEYTQDFSINYFKQKNGGKHRAINFGVKKAKGDFFLILDSDDYLKEEAIEVLNPLLDQSRLNANLAGVAVRRAYSDGNIVGNIFDKSILANSVSIRYQHKIIGDLVEIFKTEILKKYKFPEIENEKFCPEALVWNRIAQYYNLQFYNLGLYITEYLPGGLTQKIIKIRMQSPIASMLHYVELVSYKIPIKEKVKATINFWRFSFNDSSSSILDNLKKLPNLFYGAFLPLGLLMYFNDKRSQ</sequence>
<accession>A0A1M6H2N8</accession>
<dbReference type="AlphaFoldDB" id="A0A1M6H2N8"/>
<evidence type="ECO:0000313" key="3">
    <source>
        <dbReference type="Proteomes" id="UP000184225"/>
    </source>
</evidence>
<dbReference type="EMBL" id="FQYY01000009">
    <property type="protein sequence ID" value="SHJ16450.1"/>
    <property type="molecule type" value="Genomic_DNA"/>
</dbReference>
<dbReference type="SUPFAM" id="SSF53448">
    <property type="entry name" value="Nucleotide-diphospho-sugar transferases"/>
    <property type="match status" value="1"/>
</dbReference>
<keyword evidence="2" id="KW-0808">Transferase</keyword>
<evidence type="ECO:0000313" key="2">
    <source>
        <dbReference type="EMBL" id="SHJ16450.1"/>
    </source>
</evidence>
<proteinExistence type="predicted"/>
<dbReference type="InterPro" id="IPR001173">
    <property type="entry name" value="Glyco_trans_2-like"/>
</dbReference>
<dbReference type="GO" id="GO:0016758">
    <property type="term" value="F:hexosyltransferase activity"/>
    <property type="evidence" value="ECO:0007669"/>
    <property type="project" value="UniProtKB-ARBA"/>
</dbReference>
<dbReference type="CDD" id="cd00761">
    <property type="entry name" value="Glyco_tranf_GTA_type"/>
    <property type="match status" value="1"/>
</dbReference>
<dbReference type="Pfam" id="PF00535">
    <property type="entry name" value="Glycos_transf_2"/>
    <property type="match status" value="1"/>
</dbReference>
<gene>
    <name evidence="2" type="ORF">SAMN04488096_10992</name>
</gene>
<keyword evidence="3" id="KW-1185">Reference proteome</keyword>
<dbReference type="PANTHER" id="PTHR22916">
    <property type="entry name" value="GLYCOSYLTRANSFERASE"/>
    <property type="match status" value="1"/>
</dbReference>
<feature type="domain" description="Glycosyltransferase 2-like" evidence="1">
    <location>
        <begin position="16"/>
        <end position="134"/>
    </location>
</feature>
<evidence type="ECO:0000259" key="1">
    <source>
        <dbReference type="Pfam" id="PF00535"/>
    </source>
</evidence>
<name>A0A1M6H2N8_9FLAO</name>
<dbReference type="PANTHER" id="PTHR22916:SF3">
    <property type="entry name" value="UDP-GLCNAC:BETAGAL BETA-1,3-N-ACETYLGLUCOSAMINYLTRANSFERASE-LIKE PROTEIN 1"/>
    <property type="match status" value="1"/>
</dbReference>
<dbReference type="InterPro" id="IPR029044">
    <property type="entry name" value="Nucleotide-diphossugar_trans"/>
</dbReference>
<reference evidence="2 3" key="1">
    <citation type="submission" date="2016-11" db="EMBL/GenBank/DDBJ databases">
        <authorList>
            <person name="Jaros S."/>
            <person name="Januszkiewicz K."/>
            <person name="Wedrychowicz H."/>
        </authorList>
    </citation>
    <scope>NUCLEOTIDE SEQUENCE [LARGE SCALE GENOMIC DNA]</scope>
    <source>
        <strain evidence="2 3">DSM 21425</strain>
    </source>
</reference>
<dbReference type="Proteomes" id="UP000184225">
    <property type="component" value="Unassembled WGS sequence"/>
</dbReference>
<dbReference type="STRING" id="579105.SAMN04488096_10992"/>
<dbReference type="Gene3D" id="3.90.550.10">
    <property type="entry name" value="Spore Coat Polysaccharide Biosynthesis Protein SpsA, Chain A"/>
    <property type="match status" value="1"/>
</dbReference>
<protein>
    <submittedName>
        <fullName evidence="2">Glycosyltransferase involved in cell wall bisynthesis</fullName>
    </submittedName>
</protein>